<dbReference type="PANTHER" id="PTHR44835:SF1">
    <property type="entry name" value="PROTEIN O-GLCNAC TRANSFERASE"/>
    <property type="match status" value="1"/>
</dbReference>
<dbReference type="InterPro" id="IPR019734">
    <property type="entry name" value="TPR_rpt"/>
</dbReference>
<keyword evidence="4" id="KW-0328">Glycosyltransferase</keyword>
<dbReference type="SUPFAM" id="SSF53756">
    <property type="entry name" value="UDP-Glycosyltransferase/glycogen phosphorylase"/>
    <property type="match status" value="1"/>
</dbReference>
<protein>
    <recommendedName>
        <fullName evidence="3">protein O-GlcNAc transferase</fullName>
        <ecNumber evidence="3">2.4.1.255</ecNumber>
    </recommendedName>
</protein>
<evidence type="ECO:0000256" key="9">
    <source>
        <dbReference type="SAM" id="MobiDB-lite"/>
    </source>
</evidence>
<keyword evidence="5" id="KW-0808">Transferase</keyword>
<dbReference type="PROSITE" id="PS50005">
    <property type="entry name" value="TPR"/>
    <property type="match status" value="1"/>
</dbReference>
<gene>
    <name evidence="11" type="ORF">CKO45_10400</name>
</gene>
<accession>A0ABS1CX83</accession>
<dbReference type="InterPro" id="IPR051939">
    <property type="entry name" value="Glycosyltr_41/O-GlcNAc_trsf"/>
</dbReference>
<feature type="domain" description="O-GlcNAc transferase C-terminal" evidence="10">
    <location>
        <begin position="483"/>
        <end position="615"/>
    </location>
</feature>
<keyword evidence="7 8" id="KW-0802">TPR repeat</keyword>
<dbReference type="Proteomes" id="UP000697995">
    <property type="component" value="Unassembled WGS sequence"/>
</dbReference>
<dbReference type="EMBL" id="NRSG01000060">
    <property type="protein sequence ID" value="MBK1658642.1"/>
    <property type="molecule type" value="Genomic_DNA"/>
</dbReference>
<organism evidence="11 12">
    <name type="scientific">Paracraurococcus ruber</name>
    <dbReference type="NCBI Taxonomy" id="77675"/>
    <lineage>
        <taxon>Bacteria</taxon>
        <taxon>Pseudomonadati</taxon>
        <taxon>Pseudomonadota</taxon>
        <taxon>Alphaproteobacteria</taxon>
        <taxon>Acetobacterales</taxon>
        <taxon>Roseomonadaceae</taxon>
        <taxon>Paracraurococcus</taxon>
    </lineage>
</organism>
<comment type="pathway">
    <text evidence="1">Protein modification; protein glycosylation.</text>
</comment>
<evidence type="ECO:0000256" key="4">
    <source>
        <dbReference type="ARBA" id="ARBA00022676"/>
    </source>
</evidence>
<evidence type="ECO:0000256" key="3">
    <source>
        <dbReference type="ARBA" id="ARBA00011970"/>
    </source>
</evidence>
<evidence type="ECO:0000256" key="1">
    <source>
        <dbReference type="ARBA" id="ARBA00004922"/>
    </source>
</evidence>
<keyword evidence="12" id="KW-1185">Reference proteome</keyword>
<feature type="repeat" description="TPR" evidence="8">
    <location>
        <begin position="188"/>
        <end position="221"/>
    </location>
</feature>
<dbReference type="InterPro" id="IPR029489">
    <property type="entry name" value="OGT/SEC/SPY_C"/>
</dbReference>
<dbReference type="Pfam" id="PF14559">
    <property type="entry name" value="TPR_19"/>
    <property type="match status" value="1"/>
</dbReference>
<dbReference type="SMART" id="SM00028">
    <property type="entry name" value="TPR"/>
    <property type="match status" value="6"/>
</dbReference>
<reference evidence="11 12" key="1">
    <citation type="journal article" date="2020" name="Microorganisms">
        <title>Osmotic Adaptation and Compatible Solute Biosynthesis of Phototrophic Bacteria as Revealed from Genome Analyses.</title>
        <authorList>
            <person name="Imhoff J.F."/>
            <person name="Rahn T."/>
            <person name="Kunzel S."/>
            <person name="Keller A."/>
            <person name="Neulinger S.C."/>
        </authorList>
    </citation>
    <scope>NUCLEOTIDE SEQUENCE [LARGE SCALE GENOMIC DNA]</scope>
    <source>
        <strain evidence="11 12">DSM 15382</strain>
    </source>
</reference>
<evidence type="ECO:0000256" key="6">
    <source>
        <dbReference type="ARBA" id="ARBA00022737"/>
    </source>
</evidence>
<comment type="similarity">
    <text evidence="2">Belongs to the glycosyltransferase 41 family. O-GlcNAc transferase subfamily.</text>
</comment>
<dbReference type="PANTHER" id="PTHR44835">
    <property type="entry name" value="UDP-N-ACETYLGLUCOSAMINE--PEPTIDE N-ACETYLGLUCOSAMINYLTRANSFERASE SPINDLY-RELATED"/>
    <property type="match status" value="1"/>
</dbReference>
<dbReference type="Pfam" id="PF13181">
    <property type="entry name" value="TPR_8"/>
    <property type="match status" value="1"/>
</dbReference>
<proteinExistence type="inferred from homology"/>
<dbReference type="Pfam" id="PF13844">
    <property type="entry name" value="Glyco_transf_41"/>
    <property type="match status" value="2"/>
</dbReference>
<evidence type="ECO:0000256" key="7">
    <source>
        <dbReference type="ARBA" id="ARBA00022803"/>
    </source>
</evidence>
<comment type="caution">
    <text evidence="11">The sequence shown here is derived from an EMBL/GenBank/DDBJ whole genome shotgun (WGS) entry which is preliminary data.</text>
</comment>
<keyword evidence="6" id="KW-0677">Repeat</keyword>
<dbReference type="Gene3D" id="3.40.50.11380">
    <property type="match status" value="1"/>
</dbReference>
<evidence type="ECO:0000313" key="12">
    <source>
        <dbReference type="Proteomes" id="UP000697995"/>
    </source>
</evidence>
<feature type="compositionally biased region" description="Low complexity" evidence="9">
    <location>
        <begin position="59"/>
        <end position="69"/>
    </location>
</feature>
<feature type="region of interest" description="Disordered" evidence="9">
    <location>
        <begin position="1"/>
        <end position="69"/>
    </location>
</feature>
<evidence type="ECO:0000256" key="5">
    <source>
        <dbReference type="ARBA" id="ARBA00022679"/>
    </source>
</evidence>
<dbReference type="Gene3D" id="1.25.40.10">
    <property type="entry name" value="Tetratricopeptide repeat domain"/>
    <property type="match status" value="1"/>
</dbReference>
<dbReference type="EC" id="2.4.1.255" evidence="3"/>
<dbReference type="Gene3D" id="3.40.50.2000">
    <property type="entry name" value="Glycogen Phosphorylase B"/>
    <property type="match status" value="1"/>
</dbReference>
<evidence type="ECO:0000256" key="8">
    <source>
        <dbReference type="PROSITE-ProRule" id="PRU00339"/>
    </source>
</evidence>
<dbReference type="InterPro" id="IPR011990">
    <property type="entry name" value="TPR-like_helical_dom_sf"/>
</dbReference>
<dbReference type="SUPFAM" id="SSF48452">
    <property type="entry name" value="TPR-like"/>
    <property type="match status" value="2"/>
</dbReference>
<evidence type="ECO:0000259" key="10">
    <source>
        <dbReference type="Pfam" id="PF13844"/>
    </source>
</evidence>
<dbReference type="Pfam" id="PF13432">
    <property type="entry name" value="TPR_16"/>
    <property type="match status" value="1"/>
</dbReference>
<feature type="domain" description="O-GlcNAc transferase C-terminal" evidence="10">
    <location>
        <begin position="657"/>
        <end position="824"/>
    </location>
</feature>
<evidence type="ECO:0000313" key="11">
    <source>
        <dbReference type="EMBL" id="MBK1658642.1"/>
    </source>
</evidence>
<evidence type="ECO:0000256" key="2">
    <source>
        <dbReference type="ARBA" id="ARBA00005386"/>
    </source>
</evidence>
<sequence length="841" mass="91928">MASGRRQGASSHWQSRLPRTRRRPDLGRAARRHDRIAPAARDRMTPQQKPAPGVAKASPAGRPAAAAPRLPEAELRARLAAAPGDAGLWQQLGQLCLETGRPAEAAEAFGKAIAAGASPFLLAVPQALALSNAGRVEEAVAVAAAVRAKRPKDFALANLHGVMLKRAGRLQDALPVLEQARKLDPRAASACQNLGNTYDQLGRFAEAVAAYQAGVRLEPKNGNLHRLLGRAQRAGGDPRAALLSFERCVTFEPAGLDGWTDLVGTLLLLGETEKAFAALERARRARPGDAAVDLLQARVCLQLGRREEALAIAERAAAASPGDPVLALLLARIHGDGNLRAANAALRQGVEANPGNLQLATALVENLARSRYDDEAAHIQEGYERACALLAADPGGVQRHAKPLRTVFMRVLDHDRLDATGTLAELAPRWMGDGDIAALHYELGRVETLEDRRQVVAWHRQWGQREERGIAPVTVPALPAIGTGRRLRIGFMSSDLRDHPVSYFAIPLLERFDRDRFEVYCYSFYEREKDAVQAHIERQVTGFRWWPRLPAAQAAERIAEDALDILFELGGTTAMNKLQVMAYRPARIGASWLGYPHSAGLERIDYILVDPYLKPSEPGLLIEQPFEMPETWVTLGNVGFRPVPIEEALPEERRGYLTFGTMNNPYKFTRACLDAWAAVLRAVPGSRFLFVRPEARTRAFVENARAGFAARDVDPDRLEFIGVRGTHLPHYNSIDIALDSLPHVGGTTTCETLWMGVPCVSLVGPGFPERLSYSNLSNAGLGDLAVFSVEDYVQAAAALAQDRARRRALRHGLRDMIRANPLGQADRFVQGFYAQCAEVAR</sequence>
<name>A0ABS1CX83_9PROT</name>